<dbReference type="SUPFAM" id="SSF141457">
    <property type="entry name" value="BH3618-like"/>
    <property type="match status" value="1"/>
</dbReference>
<evidence type="ECO:0000313" key="5">
    <source>
        <dbReference type="EMBL" id="KKR96462.1"/>
    </source>
</evidence>
<dbReference type="NCBIfam" id="NF009793">
    <property type="entry name" value="PRK13285.1-1"/>
    <property type="match status" value="1"/>
</dbReference>
<evidence type="ECO:0000256" key="3">
    <source>
        <dbReference type="ARBA" id="ARBA00022845"/>
    </source>
</evidence>
<protein>
    <recommendedName>
        <fullName evidence="4">Flagellar assembly factor FliW</fullName>
    </recommendedName>
</protein>
<name>A0A0G0Y813_9BACT</name>
<dbReference type="PANTHER" id="PTHR39190">
    <property type="entry name" value="FLAGELLAR ASSEMBLY FACTOR FLIW"/>
    <property type="match status" value="1"/>
</dbReference>
<dbReference type="GO" id="GO:0044780">
    <property type="term" value="P:bacterial-type flagellum assembly"/>
    <property type="evidence" value="ECO:0007669"/>
    <property type="project" value="UniProtKB-UniRule"/>
</dbReference>
<keyword evidence="5" id="KW-0282">Flagellum</keyword>
<dbReference type="InterPro" id="IPR003775">
    <property type="entry name" value="Flagellar_assembly_factor_FliW"/>
</dbReference>
<reference evidence="5 6" key="1">
    <citation type="journal article" date="2015" name="Nature">
        <title>rRNA introns, odd ribosomes, and small enigmatic genomes across a large radiation of phyla.</title>
        <authorList>
            <person name="Brown C.T."/>
            <person name="Hug L.A."/>
            <person name="Thomas B.C."/>
            <person name="Sharon I."/>
            <person name="Castelle C.J."/>
            <person name="Singh A."/>
            <person name="Wilkins M.J."/>
            <person name="Williams K.H."/>
            <person name="Banfield J.F."/>
        </authorList>
    </citation>
    <scope>NUCLEOTIDE SEQUENCE [LARGE SCALE GENOMIC DNA]</scope>
</reference>
<keyword evidence="1 4" id="KW-0963">Cytoplasm</keyword>
<keyword evidence="2 4" id="KW-1005">Bacterial flagellum biogenesis</keyword>
<proteinExistence type="inferred from homology"/>
<comment type="similarity">
    <text evidence="4">Belongs to the FliW family.</text>
</comment>
<sequence length="156" mass="17803">MKGDYRVKLFTSRFGEIDIEEDKLINFTQGLLGFPDVKRYIVLDHPNNPDIPLKWLQAIDDPDLAFVITDPLLFYPDYNPEIDEHDLKGLNITEAEDCGIISIVTIPHGEPEKMTANLQGPVLVNLRTREGKQIVLESDKYPLRYSLIKDIPVSKP</sequence>
<keyword evidence="3 4" id="KW-0810">Translation regulation</keyword>
<dbReference type="EMBL" id="LCAU01000031">
    <property type="protein sequence ID" value="KKR96462.1"/>
    <property type="molecule type" value="Genomic_DNA"/>
</dbReference>
<keyword evidence="4" id="KW-0143">Chaperone</keyword>
<dbReference type="Pfam" id="PF02623">
    <property type="entry name" value="FliW"/>
    <property type="match status" value="1"/>
</dbReference>
<evidence type="ECO:0000256" key="4">
    <source>
        <dbReference type="HAMAP-Rule" id="MF_01185"/>
    </source>
</evidence>
<keyword evidence="5" id="KW-0966">Cell projection</keyword>
<organism evidence="5 6">
    <name type="scientific">Candidatus Uhrbacteria bacterium GW2011_GWF2_41_16</name>
    <dbReference type="NCBI Taxonomy" id="1618997"/>
    <lineage>
        <taxon>Bacteria</taxon>
        <taxon>Candidatus Uhriibacteriota</taxon>
    </lineage>
</organism>
<dbReference type="PANTHER" id="PTHR39190:SF1">
    <property type="entry name" value="FLAGELLAR ASSEMBLY FACTOR FLIW"/>
    <property type="match status" value="1"/>
</dbReference>
<evidence type="ECO:0000256" key="2">
    <source>
        <dbReference type="ARBA" id="ARBA00022795"/>
    </source>
</evidence>
<comment type="function">
    <text evidence="4">Acts as an anti-CsrA protein, binds CsrA and prevents it from repressing translation of its target genes, one of which is flagellin. Binds to flagellin and participates in the assembly of the flagellum.</text>
</comment>
<gene>
    <name evidence="4" type="primary">fliW</name>
    <name evidence="5" type="ORF">UU48_C0031G0006</name>
</gene>
<comment type="caution">
    <text evidence="5">The sequence shown here is derived from an EMBL/GenBank/DDBJ whole genome shotgun (WGS) entry which is preliminary data.</text>
</comment>
<dbReference type="Gene3D" id="2.30.290.10">
    <property type="entry name" value="BH3618-like"/>
    <property type="match status" value="1"/>
</dbReference>
<dbReference type="Proteomes" id="UP000034746">
    <property type="component" value="Unassembled WGS sequence"/>
</dbReference>
<dbReference type="GO" id="GO:0005737">
    <property type="term" value="C:cytoplasm"/>
    <property type="evidence" value="ECO:0007669"/>
    <property type="project" value="UniProtKB-SubCell"/>
</dbReference>
<dbReference type="InterPro" id="IPR024046">
    <property type="entry name" value="Flagellar_assmbl_FliW_dom_sf"/>
</dbReference>
<dbReference type="HAMAP" id="MF_01185">
    <property type="entry name" value="FliW"/>
    <property type="match status" value="1"/>
</dbReference>
<comment type="subunit">
    <text evidence="4">Interacts with translational regulator CsrA and flagellin(s).</text>
</comment>
<accession>A0A0G0Y813</accession>
<dbReference type="GO" id="GO:0006417">
    <property type="term" value="P:regulation of translation"/>
    <property type="evidence" value="ECO:0007669"/>
    <property type="project" value="UniProtKB-KW"/>
</dbReference>
<dbReference type="AlphaFoldDB" id="A0A0G0Y813"/>
<keyword evidence="5" id="KW-0969">Cilium</keyword>
<evidence type="ECO:0000256" key="1">
    <source>
        <dbReference type="ARBA" id="ARBA00022490"/>
    </source>
</evidence>
<evidence type="ECO:0000313" key="6">
    <source>
        <dbReference type="Proteomes" id="UP000034746"/>
    </source>
</evidence>
<comment type="subcellular location">
    <subcellularLocation>
        <location evidence="4">Cytoplasm</location>
    </subcellularLocation>
</comment>